<organism evidence="3 4">
    <name type="scientific">Candidatus Nitrospira nitrosa</name>
    <dbReference type="NCBI Taxonomy" id="1742972"/>
    <lineage>
        <taxon>Bacteria</taxon>
        <taxon>Pseudomonadati</taxon>
        <taxon>Nitrospirota</taxon>
        <taxon>Nitrospiria</taxon>
        <taxon>Nitrospirales</taxon>
        <taxon>Nitrospiraceae</taxon>
        <taxon>Nitrospira</taxon>
    </lineage>
</organism>
<evidence type="ECO:0000256" key="2">
    <source>
        <dbReference type="SAM" id="MobiDB-lite"/>
    </source>
</evidence>
<dbReference type="PROSITE" id="PS51257">
    <property type="entry name" value="PROKAR_LIPOPROTEIN"/>
    <property type="match status" value="1"/>
</dbReference>
<name>A0A0S4LKZ7_9BACT</name>
<dbReference type="RefSeq" id="WP_090750630.1">
    <property type="nucleotide sequence ID" value="NZ_CZQA01000010.1"/>
</dbReference>
<evidence type="ECO:0000313" key="4">
    <source>
        <dbReference type="Proteomes" id="UP000199032"/>
    </source>
</evidence>
<dbReference type="STRING" id="1742972.COMA1_40445"/>
<keyword evidence="1" id="KW-0175">Coiled coil</keyword>
<sequence length="228" mass="25188">MRREWMVVVLVGAVLATGCVSNKKYQAALTEADNAKMELEKARQQKGAMEQQVRTLKELNVKFGNDAQSVRDELQRIEHGRDAERGAIEGRTKELEEKVKALTAQNRNVKQEYQDVKRNNDTLKSLVARYQKELKDRSHAGPAAGAATLTPNQPSSGTGQAATAAASAAMNINKVSANDMVLFLGLKQDEAERIVSNRPYRVKGELVAKNVVPKETFDLIKDRISVTP</sequence>
<proteinExistence type="predicted"/>
<evidence type="ECO:0000313" key="3">
    <source>
        <dbReference type="EMBL" id="CUS38165.1"/>
    </source>
</evidence>
<protein>
    <submittedName>
        <fullName evidence="3">Uncharacterized protein</fullName>
    </submittedName>
</protein>
<feature type="compositionally biased region" description="Low complexity" evidence="2">
    <location>
        <begin position="140"/>
        <end position="159"/>
    </location>
</feature>
<dbReference type="Proteomes" id="UP000199032">
    <property type="component" value="Unassembled WGS sequence"/>
</dbReference>
<dbReference type="OrthoDB" id="9787778at2"/>
<dbReference type="EMBL" id="CZQA01000010">
    <property type="protein sequence ID" value="CUS38165.1"/>
    <property type="molecule type" value="Genomic_DNA"/>
</dbReference>
<keyword evidence="4" id="KW-1185">Reference proteome</keyword>
<feature type="coiled-coil region" evidence="1">
    <location>
        <begin position="85"/>
        <end position="133"/>
    </location>
</feature>
<accession>A0A0S4LKZ7</accession>
<feature type="coiled-coil region" evidence="1">
    <location>
        <begin position="22"/>
        <end position="59"/>
    </location>
</feature>
<dbReference type="SUPFAM" id="SSF81585">
    <property type="entry name" value="PsbU/PolX domain-like"/>
    <property type="match status" value="1"/>
</dbReference>
<feature type="region of interest" description="Disordered" evidence="2">
    <location>
        <begin position="136"/>
        <end position="159"/>
    </location>
</feature>
<dbReference type="AlphaFoldDB" id="A0A0S4LKZ7"/>
<gene>
    <name evidence="3" type="ORF">COMA1_40445</name>
</gene>
<evidence type="ECO:0000256" key="1">
    <source>
        <dbReference type="SAM" id="Coils"/>
    </source>
</evidence>
<reference evidence="3 4" key="1">
    <citation type="submission" date="2015-10" db="EMBL/GenBank/DDBJ databases">
        <authorList>
            <person name="Gilbert D.G."/>
        </authorList>
    </citation>
    <scope>NUCLEOTIDE SEQUENCE [LARGE SCALE GENOMIC DNA]</scope>
    <source>
        <strain evidence="3">COMA1</strain>
    </source>
</reference>